<dbReference type="GO" id="GO:0008270">
    <property type="term" value="F:zinc ion binding"/>
    <property type="evidence" value="ECO:0007669"/>
    <property type="project" value="TreeGrafter"/>
</dbReference>
<protein>
    <recommendedName>
        <fullName evidence="3">alcohol dehydrogenase</fullName>
        <ecNumber evidence="3">1.1.1.1</ecNumber>
    </recommendedName>
</protein>
<keyword evidence="4" id="KW-0479">Metal-binding</keyword>
<evidence type="ECO:0000313" key="11">
    <source>
        <dbReference type="Proteomes" id="UP000570678"/>
    </source>
</evidence>
<comment type="similarity">
    <text evidence="2">Belongs to the zinc-containing alcohol dehydrogenase family.</text>
</comment>
<organism evidence="10 11">
    <name type="scientific">Nocardia flavorosea</name>
    <dbReference type="NCBI Taxonomy" id="53429"/>
    <lineage>
        <taxon>Bacteria</taxon>
        <taxon>Bacillati</taxon>
        <taxon>Actinomycetota</taxon>
        <taxon>Actinomycetes</taxon>
        <taxon>Mycobacteriales</taxon>
        <taxon>Nocardiaceae</taxon>
        <taxon>Nocardia</taxon>
    </lineage>
</organism>
<evidence type="ECO:0000256" key="6">
    <source>
        <dbReference type="ARBA" id="ARBA00023027"/>
    </source>
</evidence>
<dbReference type="EC" id="1.1.1.1" evidence="3"/>
<dbReference type="PANTHER" id="PTHR43880">
    <property type="entry name" value="ALCOHOL DEHYDROGENASE"/>
    <property type="match status" value="1"/>
</dbReference>
<dbReference type="Gene3D" id="3.40.50.720">
    <property type="entry name" value="NAD(P)-binding Rossmann-like Domain"/>
    <property type="match status" value="1"/>
</dbReference>
<dbReference type="SUPFAM" id="SSF51735">
    <property type="entry name" value="NAD(P)-binding Rossmann-fold domains"/>
    <property type="match status" value="1"/>
</dbReference>
<keyword evidence="10" id="KW-0560">Oxidoreductase</keyword>
<name>A0A846YSY1_9NOCA</name>
<comment type="catalytic activity">
    <reaction evidence="7">
        <text>a secondary alcohol + NAD(+) = a ketone + NADH + H(+)</text>
        <dbReference type="Rhea" id="RHEA:10740"/>
        <dbReference type="ChEBI" id="CHEBI:15378"/>
        <dbReference type="ChEBI" id="CHEBI:17087"/>
        <dbReference type="ChEBI" id="CHEBI:35681"/>
        <dbReference type="ChEBI" id="CHEBI:57540"/>
        <dbReference type="ChEBI" id="CHEBI:57945"/>
        <dbReference type="EC" id="1.1.1.1"/>
    </reaction>
</comment>
<evidence type="ECO:0000256" key="2">
    <source>
        <dbReference type="ARBA" id="ARBA00008072"/>
    </source>
</evidence>
<dbReference type="GO" id="GO:0051903">
    <property type="term" value="F:S-(hydroxymethyl)glutathione dehydrogenase [NAD(P)+] activity"/>
    <property type="evidence" value="ECO:0007669"/>
    <property type="project" value="TreeGrafter"/>
</dbReference>
<evidence type="ECO:0000256" key="8">
    <source>
        <dbReference type="ARBA" id="ARBA00049243"/>
    </source>
</evidence>
<dbReference type="GO" id="GO:0005829">
    <property type="term" value="C:cytosol"/>
    <property type="evidence" value="ECO:0007669"/>
    <property type="project" value="TreeGrafter"/>
</dbReference>
<proteinExistence type="inferred from homology"/>
<dbReference type="InterPro" id="IPR020843">
    <property type="entry name" value="ER"/>
</dbReference>
<evidence type="ECO:0000256" key="4">
    <source>
        <dbReference type="ARBA" id="ARBA00022723"/>
    </source>
</evidence>
<dbReference type="EMBL" id="JAAXOT010000025">
    <property type="protein sequence ID" value="NKY60584.1"/>
    <property type="molecule type" value="Genomic_DNA"/>
</dbReference>
<dbReference type="InterPro" id="IPR013154">
    <property type="entry name" value="ADH-like_N"/>
</dbReference>
<evidence type="ECO:0000256" key="1">
    <source>
        <dbReference type="ARBA" id="ARBA00001947"/>
    </source>
</evidence>
<dbReference type="InterPro" id="IPR013149">
    <property type="entry name" value="ADH-like_C"/>
</dbReference>
<keyword evidence="11" id="KW-1185">Reference proteome</keyword>
<evidence type="ECO:0000256" key="5">
    <source>
        <dbReference type="ARBA" id="ARBA00022833"/>
    </source>
</evidence>
<dbReference type="Proteomes" id="UP000570678">
    <property type="component" value="Unassembled WGS sequence"/>
</dbReference>
<comment type="cofactor">
    <cofactor evidence="1">
        <name>Zn(2+)</name>
        <dbReference type="ChEBI" id="CHEBI:29105"/>
    </cofactor>
</comment>
<feature type="domain" description="Enoyl reductase (ER)" evidence="9">
    <location>
        <begin position="13"/>
        <end position="366"/>
    </location>
</feature>
<evidence type="ECO:0000259" key="9">
    <source>
        <dbReference type="SMART" id="SM00829"/>
    </source>
</evidence>
<dbReference type="NCBIfam" id="TIGR03989">
    <property type="entry name" value="Rxyl_3153"/>
    <property type="match status" value="1"/>
</dbReference>
<dbReference type="PANTHER" id="PTHR43880:SF12">
    <property type="entry name" value="ALCOHOL DEHYDROGENASE CLASS-3"/>
    <property type="match status" value="1"/>
</dbReference>
<dbReference type="InterPro" id="IPR036291">
    <property type="entry name" value="NAD(P)-bd_dom_sf"/>
</dbReference>
<dbReference type="InterPro" id="IPR023921">
    <property type="entry name" value="ADH_Zn_actinomycetes"/>
</dbReference>
<dbReference type="CDD" id="cd08279">
    <property type="entry name" value="Zn_ADH_class_III"/>
    <property type="match status" value="1"/>
</dbReference>
<accession>A0A846YSY1</accession>
<keyword evidence="6" id="KW-0520">NAD</keyword>
<evidence type="ECO:0000256" key="3">
    <source>
        <dbReference type="ARBA" id="ARBA00013190"/>
    </source>
</evidence>
<dbReference type="RefSeq" id="WP_062971432.1">
    <property type="nucleotide sequence ID" value="NZ_JAAXOT010000025.1"/>
</dbReference>
<dbReference type="AlphaFoldDB" id="A0A846YSY1"/>
<dbReference type="InterPro" id="IPR011032">
    <property type="entry name" value="GroES-like_sf"/>
</dbReference>
<dbReference type="Gene3D" id="3.90.180.10">
    <property type="entry name" value="Medium-chain alcohol dehydrogenases, catalytic domain"/>
    <property type="match status" value="1"/>
</dbReference>
<dbReference type="SUPFAM" id="SSF50129">
    <property type="entry name" value="GroES-like"/>
    <property type="match status" value="2"/>
</dbReference>
<dbReference type="Pfam" id="PF08240">
    <property type="entry name" value="ADH_N"/>
    <property type="match status" value="1"/>
</dbReference>
<evidence type="ECO:0000256" key="7">
    <source>
        <dbReference type="ARBA" id="ARBA00049164"/>
    </source>
</evidence>
<dbReference type="GO" id="GO:0046294">
    <property type="term" value="P:formaldehyde catabolic process"/>
    <property type="evidence" value="ECO:0007669"/>
    <property type="project" value="TreeGrafter"/>
</dbReference>
<sequence>MKTRASVLFRTPGTFETVEVDLESPRSRELLVKMTASGLCHSDDHMATGDVPAATFPFCGGHEGSGVVVEVGPDTPGWEIGEHVVFSFVPACGRCRWCAQGKQNLCDLGANMLVGSRFDDVTSFRMTLAGDNVGQMCGVSTFSEYTTVSIESAIKVAQDVPLAPLALLGCGVGTGWGSSVHAAEIRPGDTAIIMGIGGIGMSAVQGAVHAGARDVIAVDPVEFKRKQALEFGATYACADMDEAADYARSRTNGQGADAAIVTVGVTSAVHVSQAMTSIRKAGIVVVTGAGRAEVSDLPINLWEMTMLEKRLVGALYGNSSPRAAVPRLVELYRAGHLKLDEMVTRTYSLDDISEGFEDMHAGRIVRGMVKFDL</sequence>
<dbReference type="SMART" id="SM00829">
    <property type="entry name" value="PKS_ER"/>
    <property type="match status" value="1"/>
</dbReference>
<keyword evidence="5" id="KW-0862">Zinc</keyword>
<dbReference type="Pfam" id="PF00107">
    <property type="entry name" value="ADH_zinc_N"/>
    <property type="match status" value="1"/>
</dbReference>
<reference evidence="10 11" key="1">
    <citation type="submission" date="2020-04" db="EMBL/GenBank/DDBJ databases">
        <title>MicrobeNet Type strains.</title>
        <authorList>
            <person name="Nicholson A.C."/>
        </authorList>
    </citation>
    <scope>NUCLEOTIDE SEQUENCE [LARGE SCALE GENOMIC DNA]</scope>
    <source>
        <strain evidence="10 11">JCM 3332</strain>
    </source>
</reference>
<comment type="catalytic activity">
    <reaction evidence="8">
        <text>a primary alcohol + NAD(+) = an aldehyde + NADH + H(+)</text>
        <dbReference type="Rhea" id="RHEA:10736"/>
        <dbReference type="ChEBI" id="CHEBI:15378"/>
        <dbReference type="ChEBI" id="CHEBI:15734"/>
        <dbReference type="ChEBI" id="CHEBI:17478"/>
        <dbReference type="ChEBI" id="CHEBI:57540"/>
        <dbReference type="ChEBI" id="CHEBI:57945"/>
        <dbReference type="EC" id="1.1.1.1"/>
    </reaction>
</comment>
<comment type="caution">
    <text evidence="10">The sequence shown here is derived from an EMBL/GenBank/DDBJ whole genome shotgun (WGS) entry which is preliminary data.</text>
</comment>
<gene>
    <name evidence="10" type="ORF">HGA15_31495</name>
</gene>
<dbReference type="GO" id="GO:0004022">
    <property type="term" value="F:alcohol dehydrogenase (NAD+) activity"/>
    <property type="evidence" value="ECO:0007669"/>
    <property type="project" value="UniProtKB-EC"/>
</dbReference>
<evidence type="ECO:0000313" key="10">
    <source>
        <dbReference type="EMBL" id="NKY60584.1"/>
    </source>
</evidence>